<proteinExistence type="predicted"/>
<dbReference type="PROSITE" id="PS50048">
    <property type="entry name" value="ZN2_CY6_FUNGAL_2"/>
    <property type="match status" value="1"/>
</dbReference>
<dbReference type="PANTHER" id="PTHR31069:SF31">
    <property type="entry name" value="MONODICTYPHENONE CLUSTER TRANSCRIPTION FACTOR-RELATED"/>
    <property type="match status" value="1"/>
</dbReference>
<dbReference type="InterPro" id="IPR050675">
    <property type="entry name" value="OAF3"/>
</dbReference>
<name>M2NLR3_BAUPA</name>
<evidence type="ECO:0000259" key="7">
    <source>
        <dbReference type="PROSITE" id="PS50048"/>
    </source>
</evidence>
<gene>
    <name evidence="8" type="ORF">BAUCODRAFT_168304</name>
</gene>
<evidence type="ECO:0000313" key="8">
    <source>
        <dbReference type="EMBL" id="EMD00435.1"/>
    </source>
</evidence>
<keyword evidence="1" id="KW-0479">Metal-binding</keyword>
<dbReference type="RefSeq" id="XP_007671619.1">
    <property type="nucleotide sequence ID" value="XM_007673429.1"/>
</dbReference>
<dbReference type="EMBL" id="KB445550">
    <property type="protein sequence ID" value="EMD00435.1"/>
    <property type="molecule type" value="Genomic_DNA"/>
</dbReference>
<dbReference type="PROSITE" id="PS00463">
    <property type="entry name" value="ZN2_CY6_FUNGAL_1"/>
    <property type="match status" value="1"/>
</dbReference>
<dbReference type="InterPro" id="IPR036864">
    <property type="entry name" value="Zn2-C6_fun-type_DNA-bd_sf"/>
</dbReference>
<dbReference type="Pfam" id="PF00172">
    <property type="entry name" value="Zn_clus"/>
    <property type="match status" value="1"/>
</dbReference>
<dbReference type="GO" id="GO:0003677">
    <property type="term" value="F:DNA binding"/>
    <property type="evidence" value="ECO:0007669"/>
    <property type="project" value="UniProtKB-KW"/>
</dbReference>
<feature type="domain" description="Zn(2)-C6 fungal-type" evidence="7">
    <location>
        <begin position="21"/>
        <end position="51"/>
    </location>
</feature>
<keyword evidence="4" id="KW-0804">Transcription</keyword>
<evidence type="ECO:0000256" key="2">
    <source>
        <dbReference type="ARBA" id="ARBA00023015"/>
    </source>
</evidence>
<dbReference type="PRINTS" id="PR00755">
    <property type="entry name" value="AFLATOXINBRP"/>
</dbReference>
<keyword evidence="5" id="KW-0539">Nucleus</keyword>
<dbReference type="STRING" id="717646.M2NLR3"/>
<evidence type="ECO:0000313" key="9">
    <source>
        <dbReference type="Proteomes" id="UP000011761"/>
    </source>
</evidence>
<evidence type="ECO:0000256" key="3">
    <source>
        <dbReference type="ARBA" id="ARBA00023125"/>
    </source>
</evidence>
<dbReference type="AlphaFoldDB" id="M2NLR3"/>
<dbReference type="OMA" id="CADAKIG"/>
<dbReference type="eggNOG" id="ENOG502SUW5">
    <property type="taxonomic scope" value="Eukaryota"/>
</dbReference>
<dbReference type="GeneID" id="19109416"/>
<keyword evidence="3" id="KW-0238">DNA-binding</keyword>
<protein>
    <recommendedName>
        <fullName evidence="7">Zn(2)-C6 fungal-type domain-containing protein</fullName>
    </recommendedName>
</protein>
<keyword evidence="2" id="KW-0805">Transcription regulation</keyword>
<organism evidence="8 9">
    <name type="scientific">Baudoinia panamericana (strain UAMH 10762)</name>
    <name type="common">Angels' share fungus</name>
    <name type="synonym">Baudoinia compniacensis (strain UAMH 10762)</name>
    <dbReference type="NCBI Taxonomy" id="717646"/>
    <lineage>
        <taxon>Eukaryota</taxon>
        <taxon>Fungi</taxon>
        <taxon>Dikarya</taxon>
        <taxon>Ascomycota</taxon>
        <taxon>Pezizomycotina</taxon>
        <taxon>Dothideomycetes</taxon>
        <taxon>Dothideomycetidae</taxon>
        <taxon>Mycosphaerellales</taxon>
        <taxon>Teratosphaeriaceae</taxon>
        <taxon>Baudoinia</taxon>
    </lineage>
</organism>
<feature type="region of interest" description="Disordered" evidence="6">
    <location>
        <begin position="382"/>
        <end position="402"/>
    </location>
</feature>
<dbReference type="GO" id="GO:0000981">
    <property type="term" value="F:DNA-binding transcription factor activity, RNA polymerase II-specific"/>
    <property type="evidence" value="ECO:0007669"/>
    <property type="project" value="InterPro"/>
</dbReference>
<dbReference type="SMART" id="SM00066">
    <property type="entry name" value="GAL4"/>
    <property type="match status" value="1"/>
</dbReference>
<feature type="region of interest" description="Disordered" evidence="6">
    <location>
        <begin position="58"/>
        <end position="96"/>
    </location>
</feature>
<keyword evidence="9" id="KW-1185">Reference proteome</keyword>
<dbReference type="Gene3D" id="4.10.240.10">
    <property type="entry name" value="Zn(2)-C6 fungal-type DNA-binding domain"/>
    <property type="match status" value="1"/>
</dbReference>
<dbReference type="HOGENOM" id="CLU_031656_1_0_1"/>
<reference evidence="8 9" key="1">
    <citation type="journal article" date="2012" name="PLoS Pathog.">
        <title>Diverse lifestyles and strategies of plant pathogenesis encoded in the genomes of eighteen Dothideomycetes fungi.</title>
        <authorList>
            <person name="Ohm R.A."/>
            <person name="Feau N."/>
            <person name="Henrissat B."/>
            <person name="Schoch C.L."/>
            <person name="Horwitz B.A."/>
            <person name="Barry K.W."/>
            <person name="Condon B.J."/>
            <person name="Copeland A.C."/>
            <person name="Dhillon B."/>
            <person name="Glaser F."/>
            <person name="Hesse C.N."/>
            <person name="Kosti I."/>
            <person name="LaButti K."/>
            <person name="Lindquist E.A."/>
            <person name="Lucas S."/>
            <person name="Salamov A.A."/>
            <person name="Bradshaw R.E."/>
            <person name="Ciuffetti L."/>
            <person name="Hamelin R.C."/>
            <person name="Kema G.H.J."/>
            <person name="Lawrence C."/>
            <person name="Scott J.A."/>
            <person name="Spatafora J.W."/>
            <person name="Turgeon B.G."/>
            <person name="de Wit P.J.G.M."/>
            <person name="Zhong S."/>
            <person name="Goodwin S.B."/>
            <person name="Grigoriev I.V."/>
        </authorList>
    </citation>
    <scope>NUCLEOTIDE SEQUENCE [LARGE SCALE GENOMIC DNA]</scope>
    <source>
        <strain evidence="8 9">UAMH 10762</strain>
    </source>
</reference>
<accession>M2NLR3</accession>
<evidence type="ECO:0000256" key="4">
    <source>
        <dbReference type="ARBA" id="ARBA00023163"/>
    </source>
</evidence>
<dbReference type="OrthoDB" id="2328572at2759"/>
<dbReference type="KEGG" id="bcom:BAUCODRAFT_168304"/>
<dbReference type="GO" id="GO:0008270">
    <property type="term" value="F:zinc ion binding"/>
    <property type="evidence" value="ECO:0007669"/>
    <property type="project" value="InterPro"/>
</dbReference>
<evidence type="ECO:0000256" key="6">
    <source>
        <dbReference type="SAM" id="MobiDB-lite"/>
    </source>
</evidence>
<dbReference type="PANTHER" id="PTHR31069">
    <property type="entry name" value="OLEATE-ACTIVATED TRANSCRIPTION FACTOR 1-RELATED"/>
    <property type="match status" value="1"/>
</dbReference>
<dbReference type="CDD" id="cd00067">
    <property type="entry name" value="GAL4"/>
    <property type="match status" value="1"/>
</dbReference>
<sequence>MDPFPPLRSTAKVNKRKLRESCTECSSSKVKCGKQKPDCSRCEQRSLQCVYEFSHRAGRRQVRPTTADRTSNTSNSADASLQVSRESTPRQTARSSMAGFENHMLGSPDLTAATQPDDFLNSLNSNVLQLFDDFTTWPSTPMLSESSAAMSMDPFSETMNAPSNDFDVLDSFSFAPTSSALMSPPLVIAQIPSSHHVSDVSRGKIRSMSDISMPDSDIVSADVASDTIKHGLCREAAQGRGSCRNQLFNIMFFSKLPSVPDINGFGVLPQYRDDLNSTRTTLEITSAVLECTCVLESDELVQQLACVALDVMSSYSAIASATDVQPVPQTPVHVGDGMVLGGDRDVALATQATRVFGELHRVLHLIEGLASLLRFRERSQAMSSTDSQSSASPSRVGSVSGEGAALGQTVTAPEIVPRHKLCEDAVSLDAVEAGLRERFSRLAKEVRLMLAR</sequence>
<dbReference type="SUPFAM" id="SSF57701">
    <property type="entry name" value="Zn2/Cys6 DNA-binding domain"/>
    <property type="match status" value="1"/>
</dbReference>
<feature type="compositionally biased region" description="Low complexity" evidence="6">
    <location>
        <begin position="382"/>
        <end position="401"/>
    </location>
</feature>
<dbReference type="InterPro" id="IPR001138">
    <property type="entry name" value="Zn2Cys6_DnaBD"/>
</dbReference>
<evidence type="ECO:0000256" key="1">
    <source>
        <dbReference type="ARBA" id="ARBA00022723"/>
    </source>
</evidence>
<feature type="compositionally biased region" description="Polar residues" evidence="6">
    <location>
        <begin position="63"/>
        <end position="95"/>
    </location>
</feature>
<dbReference type="Proteomes" id="UP000011761">
    <property type="component" value="Unassembled WGS sequence"/>
</dbReference>
<evidence type="ECO:0000256" key="5">
    <source>
        <dbReference type="ARBA" id="ARBA00023242"/>
    </source>
</evidence>